<evidence type="ECO:0000256" key="4">
    <source>
        <dbReference type="ARBA" id="ARBA00022840"/>
    </source>
</evidence>
<feature type="region of interest" description="Disordered" evidence="5">
    <location>
        <begin position="949"/>
        <end position="976"/>
    </location>
</feature>
<dbReference type="OrthoDB" id="448448at2759"/>
<keyword evidence="9" id="KW-1185">Reference proteome</keyword>
<dbReference type="GeneID" id="54406303"/>
<evidence type="ECO:0000256" key="3">
    <source>
        <dbReference type="ARBA" id="ARBA00022806"/>
    </source>
</evidence>
<evidence type="ECO:0000256" key="5">
    <source>
        <dbReference type="SAM" id="MobiDB-lite"/>
    </source>
</evidence>
<keyword evidence="2" id="KW-0378">Hydrolase</keyword>
<feature type="compositionally biased region" description="Acidic residues" evidence="5">
    <location>
        <begin position="830"/>
        <end position="848"/>
    </location>
</feature>
<feature type="domain" description="Helicase C-terminal" evidence="7">
    <location>
        <begin position="1004"/>
        <end position="1165"/>
    </location>
</feature>
<dbReference type="AlphaFoldDB" id="A0A6A6AEQ8"/>
<keyword evidence="3" id="KW-0347">Helicase</keyword>
<sequence length="1205" mass="135338">MYASEHELDENIGHANPRAAAVDVPRRSGSNFQPAYIEDASTLFVSEHATPVPDAVTRAGSFMDTPLSNHPTAPPRPSGPPKSTFDKILNMQKKFQEKKAAASKRAASYQHRNANPDSETYLEAIISGQPRSTGARGPNVDEDEMANREASAEFQKQKRHYDELRRKNGGTLSFRHDVEWMKIKGAEDARRKKQKRDLAYAQEEGEGEPDLFPEVNIPMIDEREDESDDDLNFDEFGSGSRKRQRREMPRKEAKQVSMQDAELQSMRVALEADDDIPKKKKKGQSGNDTSQEATSSSGKGRIAKVKSTRPSKAKAPKKAAPKGVRKSAKDKRQVNHAMKQASSLLGANVFEQQAGPDAMEQPTFTSTRRKADALKELIASVPLGDKKAARGDMVGLLAATKDFNGRGSVKPHGNSGWMVKGMKTSLKPYQVMGTAFMRRRENDEQEPRGGLMADQMGLGKTLMMLANIVNGQPPKSERGPRTTLLVASNALLSQWAEEIMRHTNCNFKIMRYNAGTRIDSSVASKVLGAHDIVLTTYGEVMKSYPKNTPPIECQSAEQKIAWWKQVYEEQRGVLHSMMFYRIVLDEAQAIKNHTARTSIACRALMAQHKWALSGTPILNSLTELYPYFKFLGVPHTGSFKIFKHNYCDTKDAENAERLLVRLSQFMIRRTHADYMFNAPILKLPQATQTTYWCEFNSVERCIYDIVRQRFAKRLNMWAKKGELESSYSNALVMLLRLRQLTAHVLMLQFVMQDLLEREDIERIREVVNNQAADSNSRRGRTILAIRKQLDQLSASERKKGAKLAADKAAQKAAEAKGRATQNNTGNADTQSDEEEIQEDPEPEGEAEIDGLSQQKGGRGKSGEEFGKTFNFKPFLSSLKTGESWEKVKKKAKCYYCGKQPELPFVTSCGHLICGGLCLEQSMLEAAEDGREHAPCKACGVTPQYVHPCEPDEDDVPEPPSRGTRTAAAKKKEQQRVRRDREDIAEDWLGKLGEDVLPSAKTIAVKAQILNWIKENPGVKIIIYTQFLAMIRILAKVCEKEGWKIEQYHGKMSFGARDKAIAAFAKDADVRIMLASLRCGGLGLNLTMASKVIMIDPWWNSASEQQAFCRVFRIGQQDETFMSRLCVKDTVDQRLIEMQERKQKEIDNVMEDGGKRTDKMDIRDLMRLFGNLDNDSEGKPFIMVDNPDPRGGFRADRDDEGYADDF</sequence>
<dbReference type="PROSITE" id="PS51192">
    <property type="entry name" value="HELICASE_ATP_BIND_1"/>
    <property type="match status" value="1"/>
</dbReference>
<gene>
    <name evidence="8" type="ORF">P153DRAFT_340405</name>
</gene>
<dbReference type="GO" id="GO:0005634">
    <property type="term" value="C:nucleus"/>
    <property type="evidence" value="ECO:0007669"/>
    <property type="project" value="TreeGrafter"/>
</dbReference>
<dbReference type="GO" id="GO:0016787">
    <property type="term" value="F:hydrolase activity"/>
    <property type="evidence" value="ECO:0007669"/>
    <property type="project" value="UniProtKB-KW"/>
</dbReference>
<dbReference type="CDD" id="cd18008">
    <property type="entry name" value="DEXDc_SHPRH-like"/>
    <property type="match status" value="1"/>
</dbReference>
<dbReference type="GO" id="GO:0006281">
    <property type="term" value="P:DNA repair"/>
    <property type="evidence" value="ECO:0007669"/>
    <property type="project" value="TreeGrafter"/>
</dbReference>
<dbReference type="Pfam" id="PF00271">
    <property type="entry name" value="Helicase_C"/>
    <property type="match status" value="1"/>
</dbReference>
<feature type="compositionally biased region" description="Basic and acidic residues" evidence="5">
    <location>
        <begin position="1"/>
        <end position="12"/>
    </location>
</feature>
<dbReference type="PROSITE" id="PS51194">
    <property type="entry name" value="HELICASE_CTER"/>
    <property type="match status" value="1"/>
</dbReference>
<dbReference type="PANTHER" id="PTHR45626:SF17">
    <property type="entry name" value="HELICASE-LIKE TRANSCRIPTION FACTOR"/>
    <property type="match status" value="1"/>
</dbReference>
<feature type="region of interest" description="Disordered" evidence="5">
    <location>
        <begin position="796"/>
        <end position="866"/>
    </location>
</feature>
<feature type="region of interest" description="Disordered" evidence="5">
    <location>
        <begin position="1"/>
        <end position="20"/>
    </location>
</feature>
<evidence type="ECO:0000313" key="9">
    <source>
        <dbReference type="Proteomes" id="UP000799771"/>
    </source>
</evidence>
<dbReference type="Gene3D" id="3.40.50.300">
    <property type="entry name" value="P-loop containing nucleotide triphosphate hydrolases"/>
    <property type="match status" value="1"/>
</dbReference>
<dbReference type="SUPFAM" id="SSF52540">
    <property type="entry name" value="P-loop containing nucleoside triphosphate hydrolases"/>
    <property type="match status" value="2"/>
</dbReference>
<dbReference type="InterPro" id="IPR001650">
    <property type="entry name" value="Helicase_C-like"/>
</dbReference>
<dbReference type="Pfam" id="PF00176">
    <property type="entry name" value="SNF2-rel_dom"/>
    <property type="match status" value="1"/>
</dbReference>
<keyword evidence="1" id="KW-0547">Nucleotide-binding</keyword>
<accession>A0A6A6AEQ8</accession>
<dbReference type="CDD" id="cd18793">
    <property type="entry name" value="SF2_C_SNF"/>
    <property type="match status" value="1"/>
</dbReference>
<feature type="compositionally biased region" description="Basic and acidic residues" evidence="5">
    <location>
        <begin position="1186"/>
        <end position="1196"/>
    </location>
</feature>
<keyword evidence="4" id="KW-0067">ATP-binding</keyword>
<dbReference type="EMBL" id="ML977506">
    <property type="protein sequence ID" value="KAF2129498.1"/>
    <property type="molecule type" value="Genomic_DNA"/>
</dbReference>
<dbReference type="InterPro" id="IPR000330">
    <property type="entry name" value="SNF2_N"/>
</dbReference>
<feature type="region of interest" description="Disordered" evidence="5">
    <location>
        <begin position="127"/>
        <end position="165"/>
    </location>
</feature>
<feature type="region of interest" description="Disordered" evidence="5">
    <location>
        <begin position="191"/>
        <end position="337"/>
    </location>
</feature>
<dbReference type="InterPro" id="IPR038718">
    <property type="entry name" value="SNF2-like_sf"/>
</dbReference>
<feature type="compositionally biased region" description="Polar residues" evidence="5">
    <location>
        <begin position="284"/>
        <end position="298"/>
    </location>
</feature>
<feature type="domain" description="Helicase ATP-binding" evidence="6">
    <location>
        <begin position="441"/>
        <end position="634"/>
    </location>
</feature>
<dbReference type="GO" id="GO:0008094">
    <property type="term" value="F:ATP-dependent activity, acting on DNA"/>
    <property type="evidence" value="ECO:0007669"/>
    <property type="project" value="TreeGrafter"/>
</dbReference>
<evidence type="ECO:0000256" key="2">
    <source>
        <dbReference type="ARBA" id="ARBA00022801"/>
    </source>
</evidence>
<dbReference type="InterPro" id="IPR027417">
    <property type="entry name" value="P-loop_NTPase"/>
</dbReference>
<dbReference type="InterPro" id="IPR050628">
    <property type="entry name" value="SNF2_RAD54_helicase_TF"/>
</dbReference>
<dbReference type="RefSeq" id="XP_033523887.1">
    <property type="nucleotide sequence ID" value="XM_033665871.1"/>
</dbReference>
<feature type="compositionally biased region" description="Acidic residues" evidence="5">
    <location>
        <begin position="222"/>
        <end position="233"/>
    </location>
</feature>
<dbReference type="SMART" id="SM00487">
    <property type="entry name" value="DEXDc"/>
    <property type="match status" value="1"/>
</dbReference>
<feature type="compositionally biased region" description="Basic and acidic residues" evidence="5">
    <location>
        <begin position="804"/>
        <end position="817"/>
    </location>
</feature>
<proteinExistence type="predicted"/>
<organism evidence="8 9">
    <name type="scientific">Dothidotthia symphoricarpi CBS 119687</name>
    <dbReference type="NCBI Taxonomy" id="1392245"/>
    <lineage>
        <taxon>Eukaryota</taxon>
        <taxon>Fungi</taxon>
        <taxon>Dikarya</taxon>
        <taxon>Ascomycota</taxon>
        <taxon>Pezizomycotina</taxon>
        <taxon>Dothideomycetes</taxon>
        <taxon>Pleosporomycetidae</taxon>
        <taxon>Pleosporales</taxon>
        <taxon>Dothidotthiaceae</taxon>
        <taxon>Dothidotthia</taxon>
    </lineage>
</organism>
<dbReference type="Proteomes" id="UP000799771">
    <property type="component" value="Unassembled WGS sequence"/>
</dbReference>
<evidence type="ECO:0000256" key="1">
    <source>
        <dbReference type="ARBA" id="ARBA00022741"/>
    </source>
</evidence>
<dbReference type="InterPro" id="IPR049730">
    <property type="entry name" value="SNF2/RAD54-like_C"/>
</dbReference>
<name>A0A6A6AEQ8_9PLEO</name>
<dbReference type="InterPro" id="IPR014001">
    <property type="entry name" value="Helicase_ATP-bd"/>
</dbReference>
<dbReference type="FunFam" id="3.40.50.300:FF:003823">
    <property type="entry name" value="SNF2 family helicase, putative"/>
    <property type="match status" value="1"/>
</dbReference>
<evidence type="ECO:0000313" key="8">
    <source>
        <dbReference type="EMBL" id="KAF2129498.1"/>
    </source>
</evidence>
<feature type="region of interest" description="Disordered" evidence="5">
    <location>
        <begin position="1178"/>
        <end position="1205"/>
    </location>
</feature>
<dbReference type="Gene3D" id="3.40.50.10810">
    <property type="entry name" value="Tandem AAA-ATPase domain"/>
    <property type="match status" value="1"/>
</dbReference>
<dbReference type="SMART" id="SM00490">
    <property type="entry name" value="HELICc"/>
    <property type="match status" value="1"/>
</dbReference>
<protein>
    <submittedName>
        <fullName evidence="8">Uncharacterized protein</fullName>
    </submittedName>
</protein>
<dbReference type="PANTHER" id="PTHR45626">
    <property type="entry name" value="TRANSCRIPTION TERMINATION FACTOR 2-RELATED"/>
    <property type="match status" value="1"/>
</dbReference>
<evidence type="ECO:0000259" key="6">
    <source>
        <dbReference type="PROSITE" id="PS51192"/>
    </source>
</evidence>
<dbReference type="GO" id="GO:0004386">
    <property type="term" value="F:helicase activity"/>
    <property type="evidence" value="ECO:0007669"/>
    <property type="project" value="UniProtKB-KW"/>
</dbReference>
<feature type="compositionally biased region" description="Polar residues" evidence="5">
    <location>
        <begin position="820"/>
        <end position="829"/>
    </location>
</feature>
<feature type="region of interest" description="Disordered" evidence="5">
    <location>
        <begin position="63"/>
        <end position="84"/>
    </location>
</feature>
<evidence type="ECO:0000259" key="7">
    <source>
        <dbReference type="PROSITE" id="PS51194"/>
    </source>
</evidence>
<feature type="compositionally biased region" description="Basic residues" evidence="5">
    <location>
        <begin position="301"/>
        <end position="329"/>
    </location>
</feature>
<reference evidence="8" key="1">
    <citation type="journal article" date="2020" name="Stud. Mycol.">
        <title>101 Dothideomycetes genomes: a test case for predicting lifestyles and emergence of pathogens.</title>
        <authorList>
            <person name="Haridas S."/>
            <person name="Albert R."/>
            <person name="Binder M."/>
            <person name="Bloem J."/>
            <person name="Labutti K."/>
            <person name="Salamov A."/>
            <person name="Andreopoulos B."/>
            <person name="Baker S."/>
            <person name="Barry K."/>
            <person name="Bills G."/>
            <person name="Bluhm B."/>
            <person name="Cannon C."/>
            <person name="Castanera R."/>
            <person name="Culley D."/>
            <person name="Daum C."/>
            <person name="Ezra D."/>
            <person name="Gonzalez J."/>
            <person name="Henrissat B."/>
            <person name="Kuo A."/>
            <person name="Liang C."/>
            <person name="Lipzen A."/>
            <person name="Lutzoni F."/>
            <person name="Magnuson J."/>
            <person name="Mondo S."/>
            <person name="Nolan M."/>
            <person name="Ohm R."/>
            <person name="Pangilinan J."/>
            <person name="Park H.-J."/>
            <person name="Ramirez L."/>
            <person name="Alfaro M."/>
            <person name="Sun H."/>
            <person name="Tritt A."/>
            <person name="Yoshinaga Y."/>
            <person name="Zwiers L.-H."/>
            <person name="Turgeon B."/>
            <person name="Goodwin S."/>
            <person name="Spatafora J."/>
            <person name="Crous P."/>
            <person name="Grigoriev I."/>
        </authorList>
    </citation>
    <scope>NUCLEOTIDE SEQUENCE</scope>
    <source>
        <strain evidence="8">CBS 119687</strain>
    </source>
</reference>
<dbReference type="GO" id="GO:0005524">
    <property type="term" value="F:ATP binding"/>
    <property type="evidence" value="ECO:0007669"/>
    <property type="project" value="UniProtKB-KW"/>
</dbReference>